<evidence type="ECO:0000256" key="8">
    <source>
        <dbReference type="ARBA" id="ARBA00022842"/>
    </source>
</evidence>
<dbReference type="Gene3D" id="3.90.870.10">
    <property type="entry name" value="DHBP synthase"/>
    <property type="match status" value="1"/>
</dbReference>
<evidence type="ECO:0000256" key="3">
    <source>
        <dbReference type="ARBA" id="ARBA00011738"/>
    </source>
</evidence>
<proteinExistence type="inferred from homology"/>
<keyword evidence="9" id="KW-0318">Glutathionylation</keyword>
<dbReference type="GO" id="GO:0008686">
    <property type="term" value="F:3,4-dihydroxy-2-butanone-4-phosphate synthase activity"/>
    <property type="evidence" value="ECO:0007669"/>
    <property type="project" value="UniProtKB-EC"/>
</dbReference>
<evidence type="ECO:0000256" key="5">
    <source>
        <dbReference type="ARBA" id="ARBA00018836"/>
    </source>
</evidence>
<comment type="caution">
    <text evidence="13">The sequence shown here is derived from an EMBL/GenBank/DDBJ whole genome shotgun (WGS) entry which is preliminary data.</text>
</comment>
<dbReference type="InterPro" id="IPR000422">
    <property type="entry name" value="DHBP_synthase_RibB"/>
</dbReference>
<evidence type="ECO:0000256" key="1">
    <source>
        <dbReference type="ARBA" id="ARBA00001946"/>
    </source>
</evidence>
<evidence type="ECO:0000256" key="4">
    <source>
        <dbReference type="ARBA" id="ARBA00012153"/>
    </source>
</evidence>
<dbReference type="PANTHER" id="PTHR21327:SF18">
    <property type="entry name" value="3,4-DIHYDROXY-2-BUTANONE 4-PHOSPHATE SYNTHASE"/>
    <property type="match status" value="1"/>
</dbReference>
<evidence type="ECO:0000256" key="12">
    <source>
        <dbReference type="ARBA" id="ARBA00060730"/>
    </source>
</evidence>
<dbReference type="EC" id="4.1.99.12" evidence="4"/>
<keyword evidence="10" id="KW-0464">Manganese</keyword>
<dbReference type="InterPro" id="IPR017945">
    <property type="entry name" value="DHBP_synth_RibB-like_a/b_dom"/>
</dbReference>
<keyword evidence="14" id="KW-1185">Reference proteome</keyword>
<comment type="pathway">
    <text evidence="2">Cofactor biosynthesis; riboflavin biosynthesis; 2-hydroxy-3-oxobutyl phosphate from D-ribulose 5-phosphate: step 1/1.</text>
</comment>
<dbReference type="AlphaFoldDB" id="A0AAD9Z7M2"/>
<dbReference type="Proteomes" id="UP001276659">
    <property type="component" value="Unassembled WGS sequence"/>
</dbReference>
<dbReference type="GO" id="GO:0046872">
    <property type="term" value="F:metal ion binding"/>
    <property type="evidence" value="ECO:0007669"/>
    <property type="project" value="UniProtKB-KW"/>
</dbReference>
<protein>
    <recommendedName>
        <fullName evidence="5">3,4-dihydroxy-2-butanone 4-phosphate synthase</fullName>
        <ecNumber evidence="4">4.1.99.12</ecNumber>
    </recommendedName>
</protein>
<keyword evidence="6" id="KW-0686">Riboflavin biosynthesis</keyword>
<organism evidence="13 14">
    <name type="scientific">Lepraria neglecta</name>
    <dbReference type="NCBI Taxonomy" id="209136"/>
    <lineage>
        <taxon>Eukaryota</taxon>
        <taxon>Fungi</taxon>
        <taxon>Dikarya</taxon>
        <taxon>Ascomycota</taxon>
        <taxon>Pezizomycotina</taxon>
        <taxon>Lecanoromycetes</taxon>
        <taxon>OSLEUM clade</taxon>
        <taxon>Lecanoromycetidae</taxon>
        <taxon>Lecanorales</taxon>
        <taxon>Lecanorineae</taxon>
        <taxon>Stereocaulaceae</taxon>
        <taxon>Lepraria</taxon>
    </lineage>
</organism>
<dbReference type="GO" id="GO:0005829">
    <property type="term" value="C:cytosol"/>
    <property type="evidence" value="ECO:0007669"/>
    <property type="project" value="TreeGrafter"/>
</dbReference>
<evidence type="ECO:0000313" key="14">
    <source>
        <dbReference type="Proteomes" id="UP001276659"/>
    </source>
</evidence>
<name>A0AAD9Z7M2_9LECA</name>
<accession>A0AAD9Z7M2</accession>
<dbReference type="GO" id="GO:0009231">
    <property type="term" value="P:riboflavin biosynthetic process"/>
    <property type="evidence" value="ECO:0007669"/>
    <property type="project" value="UniProtKB-KW"/>
</dbReference>
<comment type="cofactor">
    <cofactor evidence="1">
        <name>Mg(2+)</name>
        <dbReference type="ChEBI" id="CHEBI:18420"/>
    </cofactor>
</comment>
<reference evidence="13" key="1">
    <citation type="submission" date="2022-11" db="EMBL/GenBank/DDBJ databases">
        <title>Chromosomal genome sequence assembly and mating type (MAT) locus characterization of the leprose asexual lichenized fungus Lepraria neglecta (Nyl.) Erichsen.</title>
        <authorList>
            <person name="Allen J.L."/>
            <person name="Pfeffer B."/>
        </authorList>
    </citation>
    <scope>NUCLEOTIDE SEQUENCE</scope>
    <source>
        <strain evidence="13">Allen 5258</strain>
    </source>
</reference>
<evidence type="ECO:0000313" key="13">
    <source>
        <dbReference type="EMBL" id="KAK3172996.1"/>
    </source>
</evidence>
<evidence type="ECO:0000256" key="2">
    <source>
        <dbReference type="ARBA" id="ARBA00004904"/>
    </source>
</evidence>
<dbReference type="NCBIfam" id="TIGR00506">
    <property type="entry name" value="ribB"/>
    <property type="match status" value="1"/>
</dbReference>
<dbReference type="FunFam" id="3.90.870.10:FF:000002">
    <property type="entry name" value="3,4-dihydroxy-2-butanone 4-phosphate synthase"/>
    <property type="match status" value="1"/>
</dbReference>
<dbReference type="PANTHER" id="PTHR21327">
    <property type="entry name" value="GTP CYCLOHYDROLASE II-RELATED"/>
    <property type="match status" value="1"/>
</dbReference>
<evidence type="ECO:0000256" key="7">
    <source>
        <dbReference type="ARBA" id="ARBA00022723"/>
    </source>
</evidence>
<comment type="subunit">
    <text evidence="3">Homodimer.</text>
</comment>
<evidence type="ECO:0000256" key="11">
    <source>
        <dbReference type="ARBA" id="ARBA00023239"/>
    </source>
</evidence>
<keyword evidence="8" id="KW-0460">Magnesium</keyword>
<dbReference type="EMBL" id="JASNWA010000007">
    <property type="protein sequence ID" value="KAK3172996.1"/>
    <property type="molecule type" value="Genomic_DNA"/>
</dbReference>
<dbReference type="Pfam" id="PF00926">
    <property type="entry name" value="DHBP_synthase"/>
    <property type="match status" value="1"/>
</dbReference>
<comment type="similarity">
    <text evidence="12">Belongs to the DHBP synthase family.</text>
</comment>
<sequence length="483" mass="53563">MRKARKAIGLPASEDVGVLAAVLKGLLDAVESHLECKFGSAAATSPHLLALYEEDMGDAFEYLNLYWFRLPVRYRHLRETSAAYAGYGFGLCSNYTDLPACEDELQNWPNDVEDFTLGNNVKHDNPSEDYYWESVRKGLLDIMVYNQYMPRPAKVLLLGESAHDETFMGVLTEALESVMEDMPEMLQEGAEDVGARGAAEFARRSPWNPYRGLQEGVGRLNLVDDIDKDLEGSDIFARGLRPTPPHLCQLQMPVNGESKLHFDCIEDTVEAFRNGDFIVVLDSTDRENEGDLIIAAEDVTTEKMAFMIRHTSGLICAPIPPTLTATFDLPQMVLENADPNRTAYTISIDSSDPSVTTGISAQDRALTCRTLASPSSNPVSFRRPGHVLPLRARAGGIRERQGHTEAAVEFCRLSGKRPAGVICELVEDGEEVEGSALRREGGMMRRDGCLRFGKRWGLKVCTIEDLLDYVNRQEKGIHVNGNV</sequence>
<evidence type="ECO:0000256" key="9">
    <source>
        <dbReference type="ARBA" id="ARBA00023206"/>
    </source>
</evidence>
<dbReference type="GO" id="GO:0005758">
    <property type="term" value="C:mitochondrial intermembrane space"/>
    <property type="evidence" value="ECO:0007669"/>
    <property type="project" value="TreeGrafter"/>
</dbReference>
<gene>
    <name evidence="13" type="ORF">OEA41_006324</name>
</gene>
<keyword evidence="11" id="KW-0456">Lyase</keyword>
<keyword evidence="7" id="KW-0479">Metal-binding</keyword>
<dbReference type="SUPFAM" id="SSF55821">
    <property type="entry name" value="YrdC/RibB"/>
    <property type="match status" value="1"/>
</dbReference>
<evidence type="ECO:0000256" key="10">
    <source>
        <dbReference type="ARBA" id="ARBA00023211"/>
    </source>
</evidence>
<evidence type="ECO:0000256" key="6">
    <source>
        <dbReference type="ARBA" id="ARBA00022619"/>
    </source>
</evidence>